<dbReference type="InterPro" id="IPR052072">
    <property type="entry name" value="Vascular_dev_regulator"/>
</dbReference>
<feature type="compositionally biased region" description="Basic residues" evidence="1">
    <location>
        <begin position="302"/>
        <end position="321"/>
    </location>
</feature>
<dbReference type="Gene3D" id="2.30.42.10">
    <property type="match status" value="1"/>
</dbReference>
<dbReference type="Gene3D" id="2.60.200.20">
    <property type="match status" value="1"/>
</dbReference>
<dbReference type="SMART" id="SM01132">
    <property type="entry name" value="DIL"/>
    <property type="match status" value="1"/>
</dbReference>
<dbReference type="InterPro" id="IPR008984">
    <property type="entry name" value="SMAD_FHA_dom_sf"/>
</dbReference>
<dbReference type="CDD" id="cd15472">
    <property type="entry name" value="Myo5p-like_CBD_Rasip1"/>
    <property type="match status" value="1"/>
</dbReference>
<reference evidence="6" key="1">
    <citation type="submission" date="2025-08" db="UniProtKB">
        <authorList>
            <consortium name="RefSeq"/>
        </authorList>
    </citation>
    <scope>IDENTIFICATION</scope>
    <source>
        <tissue evidence="6">Testes</tissue>
    </source>
</reference>
<feature type="region of interest" description="Disordered" evidence="1">
    <location>
        <begin position="253"/>
        <end position="274"/>
    </location>
</feature>
<evidence type="ECO:0000313" key="5">
    <source>
        <dbReference type="Proteomes" id="UP000694865"/>
    </source>
</evidence>
<dbReference type="SUPFAM" id="SSF49879">
    <property type="entry name" value="SMAD/FHA domain"/>
    <property type="match status" value="1"/>
</dbReference>
<dbReference type="SMART" id="SM00314">
    <property type="entry name" value="RA"/>
    <property type="match status" value="2"/>
</dbReference>
<feature type="domain" description="PDZ" evidence="2">
    <location>
        <begin position="1584"/>
        <end position="1669"/>
    </location>
</feature>
<evidence type="ECO:0000259" key="2">
    <source>
        <dbReference type="PROSITE" id="PS50106"/>
    </source>
</evidence>
<dbReference type="SMART" id="SM00228">
    <property type="entry name" value="PDZ"/>
    <property type="match status" value="1"/>
</dbReference>
<dbReference type="InterPro" id="IPR036034">
    <property type="entry name" value="PDZ_sf"/>
</dbReference>
<dbReference type="SUPFAM" id="SSF50156">
    <property type="entry name" value="PDZ domain-like"/>
    <property type="match status" value="1"/>
</dbReference>
<dbReference type="Pfam" id="PF00595">
    <property type="entry name" value="PDZ"/>
    <property type="match status" value="1"/>
</dbReference>
<feature type="compositionally biased region" description="Polar residues" evidence="1">
    <location>
        <begin position="515"/>
        <end position="532"/>
    </location>
</feature>
<gene>
    <name evidence="6" type="primary">LOC100372469</name>
</gene>
<dbReference type="GeneID" id="100372469"/>
<dbReference type="InterPro" id="IPR000159">
    <property type="entry name" value="RA_dom"/>
</dbReference>
<accession>A0ABM0M8K5</accession>
<dbReference type="CDD" id="cd06690">
    <property type="entry name" value="PDZ_Radil-like"/>
    <property type="match status" value="1"/>
</dbReference>
<dbReference type="SUPFAM" id="SSF54236">
    <property type="entry name" value="Ubiquitin-like"/>
    <property type="match status" value="2"/>
</dbReference>
<evidence type="ECO:0000256" key="1">
    <source>
        <dbReference type="SAM" id="MobiDB-lite"/>
    </source>
</evidence>
<evidence type="ECO:0000259" key="3">
    <source>
        <dbReference type="PROSITE" id="PS50200"/>
    </source>
</evidence>
<feature type="region of interest" description="Disordered" evidence="1">
    <location>
        <begin position="1411"/>
        <end position="1510"/>
    </location>
</feature>
<feature type="domain" description="Ras-associating" evidence="3">
    <location>
        <begin position="95"/>
        <end position="188"/>
    </location>
</feature>
<feature type="domain" description="Ras-associating" evidence="3">
    <location>
        <begin position="359"/>
        <end position="465"/>
    </location>
</feature>
<feature type="compositionally biased region" description="Low complexity" evidence="1">
    <location>
        <begin position="253"/>
        <end position="267"/>
    </location>
</feature>
<dbReference type="PROSITE" id="PS51126">
    <property type="entry name" value="DILUTE"/>
    <property type="match status" value="1"/>
</dbReference>
<feature type="compositionally biased region" description="Low complexity" evidence="1">
    <location>
        <begin position="1421"/>
        <end position="1463"/>
    </location>
</feature>
<dbReference type="Proteomes" id="UP000694865">
    <property type="component" value="Unplaced"/>
</dbReference>
<dbReference type="CDD" id="cd22712">
    <property type="entry name" value="FHA_RADIL-like"/>
    <property type="match status" value="1"/>
</dbReference>
<feature type="domain" description="Dilute" evidence="4">
    <location>
        <begin position="814"/>
        <end position="1084"/>
    </location>
</feature>
<proteinExistence type="predicted"/>
<organism evidence="5 6">
    <name type="scientific">Saccoglossus kowalevskii</name>
    <name type="common">Acorn worm</name>
    <dbReference type="NCBI Taxonomy" id="10224"/>
    <lineage>
        <taxon>Eukaryota</taxon>
        <taxon>Metazoa</taxon>
        <taxon>Hemichordata</taxon>
        <taxon>Enteropneusta</taxon>
        <taxon>Harrimaniidae</taxon>
        <taxon>Saccoglossus</taxon>
    </lineage>
</organism>
<feature type="region of interest" description="Disordered" evidence="1">
    <location>
        <begin position="297"/>
        <end position="323"/>
    </location>
</feature>
<feature type="region of interest" description="Disordered" evidence="1">
    <location>
        <begin position="188"/>
        <end position="210"/>
    </location>
</feature>
<dbReference type="InterPro" id="IPR002710">
    <property type="entry name" value="Dilute_dom"/>
</dbReference>
<dbReference type="PROSITE" id="PS50200">
    <property type="entry name" value="RA"/>
    <property type="match status" value="2"/>
</dbReference>
<protein>
    <submittedName>
        <fullName evidence="6">Ras-associating and dilute domain-containing protein-like</fullName>
    </submittedName>
</protein>
<dbReference type="InterPro" id="IPR029071">
    <property type="entry name" value="Ubiquitin-like_domsf"/>
</dbReference>
<dbReference type="PANTHER" id="PTHR16027:SF9">
    <property type="entry name" value="RAS-ASSOCIATING AND DILUTE DOMAIN-CONTAINING PROTEIN"/>
    <property type="match status" value="1"/>
</dbReference>
<dbReference type="CDD" id="cd17116">
    <property type="entry name" value="RA_Radil_like"/>
    <property type="match status" value="1"/>
</dbReference>
<dbReference type="Pfam" id="PF00788">
    <property type="entry name" value="RA"/>
    <property type="match status" value="2"/>
</dbReference>
<feature type="region of interest" description="Disordered" evidence="1">
    <location>
        <begin position="512"/>
        <end position="546"/>
    </location>
</feature>
<evidence type="ECO:0000259" key="4">
    <source>
        <dbReference type="PROSITE" id="PS51126"/>
    </source>
</evidence>
<keyword evidence="5" id="KW-1185">Reference proteome</keyword>
<dbReference type="InterPro" id="IPR001478">
    <property type="entry name" value="PDZ"/>
</dbReference>
<dbReference type="PROSITE" id="PS50106">
    <property type="entry name" value="PDZ"/>
    <property type="match status" value="1"/>
</dbReference>
<dbReference type="InterPro" id="IPR037983">
    <property type="entry name" value="CBD_Rasip1/Radil"/>
</dbReference>
<dbReference type="Pfam" id="PF01843">
    <property type="entry name" value="DIL"/>
    <property type="match status" value="1"/>
</dbReference>
<feature type="compositionally biased region" description="Pro residues" evidence="1">
    <location>
        <begin position="1489"/>
        <end position="1502"/>
    </location>
</feature>
<dbReference type="PANTHER" id="PTHR16027">
    <property type="entry name" value="DILUTE DOMAIN-CONTAINING PROTEIN YPR089W"/>
    <property type="match status" value="1"/>
</dbReference>
<dbReference type="RefSeq" id="XP_006816346.1">
    <property type="nucleotide sequence ID" value="XM_006816283.1"/>
</dbReference>
<sequence length="1682" mass="189718">MTTRDELIEELTNGTGGLEGLFERKRSSINMLTDPRVLAHLRTVHLQAQADNESPTTDDQEETVKLDGLADKIASFNRRNHLGAFQITLNEGLSYEGALRFYLEDANEDRQASKAVKLDNETTVGELIPVLIEKFNLQKQLLEEPARKRALYQVIGRDEILLDKEECPLDIALNSRVTPRFVFRMDPHRNSPVTHPETVPTPSPSNKRRSLFTKFQNIKNTMSENNMAQNSLRVCHSAELLTNGMDCNLTDDSSISSDLSSSISSSSMTGKKENKDRIAMTNVQNGGATGLLINANLPQNRKNGKNKTTRQPARNKAKKNMKSSSSMALMFQRRFSLRKRDKDEPVTSMNVELSTETATPGVLKIYGDQIRPGAEYKSVLASMRSSAVELVKEVLERYGLARTSYKEYVLCDVIGKFVKSEEKGQRWQMECVRVVEDNEKPLVLQSFWKPGEGLSRRFEVRNRSLVAEELGEIDTITSGINANARRLQLSRVKLNRSGSTDALLDCLDSEDHQDSISSTTDNDSFDKSSLQQLEPEETESNDEPAAFYNIKPPIDFPYLLTIRGFSPNNDLLLYVLNEQVSMVGKIQEGMKEANKPDIQLAAPDVLSQHCWVSKKPANRNYRVRDNPEDCDMMVSVDPLPNAKVTINGVAITKETELKPGDLVAIGHHYVFLFKDPTIMREIPQNLAWLNFQSSSQIQELSNVEMLVNLRETFNEHLRKKSQEYDKNDDRLKIVYSAMEEDDLLEKITFLLDIDSTDVFKLTPAYLICMCVEYSAYHCDQSATRKLLLKISVLVQSIAWDKTKEIANKQPSRPNDAVMSMKELFSDLQGILFWMANALEMLNHFQNCLNDYLMSPEEGLPPGSRSSLATADDEVLSVLEEVVMYTFQQTVYYLTKTLYVALPAVLDTNPFTDEDETKDESKDGVESIISIFQSTFDLVHNLHVHPQIIHQLFAYLFFFTNASLFNMLMERGTGGKFYKWSKGVQIRGNLDLIESWTQEHGLHDEAASFLKTLSTASGLLATPKVQLLHMDWSCIRREYPALNAAQVQQILSEYHLGSNKTRPRGWFPPPEEVEPALRTNYEINEDCMQDYLVEGGEILESFNNHPPLVLPNADFMMDLNKRVTQASFYDSLQSLADDLTSVTIYTGNSPVTEPQESADKVMANLVRKELAENDAISVKMKNKINDVSAVNRHYNKPFDDCRRHSTNSYTENQCGTENNNNMGSNLYIKQVMSPESQVRLNTHGVQKTVKFNTQANQYQSLPPTYIGQKKQSYGSSYKPPVPMHSYQGSQSPSNQDFKYEVSWRQEDGHYEIKRVENTVSSPHRNQQVFVYSQGCSEFNLDDPQHLVHIVKVHHDYDEPYETDDENCDDNVENDANHTASACQELTVKQINAETIATDHNTDSAIPVVAITPPDTEKTMLPSKPKLSDSQLQSQSQLKQQIHQFLKQQQQRKQQMQQKQCQQLQSSPSATGSPELLTVCNNQQPTSPTHSPSPPTYSPPPPPASTSSTKPTVSRNVQYKLEGNSDYIEPLSLNDMEKLVEDVTRVTESEMDLLLHRNTMLQSPKQCLESMERLRETDDGQEDVFVVDLVKEDNGIGLGLIDGLYTPLRSAGIYVRTLLPKGAAARDGRLRLGDRILAVNGTSLVGADYQSAMQLIRNAGPRLRFMVAKSDVSMAAKITASTTC</sequence>
<evidence type="ECO:0000313" key="6">
    <source>
        <dbReference type="RefSeq" id="XP_006816346.1"/>
    </source>
</evidence>
<dbReference type="Gene3D" id="3.10.20.90">
    <property type="entry name" value="Phosphatidylinositol 3-kinase Catalytic Subunit, Chain A, domain 1"/>
    <property type="match status" value="2"/>
</dbReference>
<name>A0ABM0M8K5_SACKO</name>